<evidence type="ECO:0000313" key="1">
    <source>
        <dbReference type="EMBL" id="KAF1945659.1"/>
    </source>
</evidence>
<reference evidence="1" key="1">
    <citation type="journal article" date="2020" name="Stud. Mycol.">
        <title>101 Dothideomycetes genomes: a test case for predicting lifestyles and emergence of pathogens.</title>
        <authorList>
            <person name="Haridas S."/>
            <person name="Albert R."/>
            <person name="Binder M."/>
            <person name="Bloem J."/>
            <person name="Labutti K."/>
            <person name="Salamov A."/>
            <person name="Andreopoulos B."/>
            <person name="Baker S."/>
            <person name="Barry K."/>
            <person name="Bills G."/>
            <person name="Bluhm B."/>
            <person name="Cannon C."/>
            <person name="Castanera R."/>
            <person name="Culley D."/>
            <person name="Daum C."/>
            <person name="Ezra D."/>
            <person name="Gonzalez J."/>
            <person name="Henrissat B."/>
            <person name="Kuo A."/>
            <person name="Liang C."/>
            <person name="Lipzen A."/>
            <person name="Lutzoni F."/>
            <person name="Magnuson J."/>
            <person name="Mondo S."/>
            <person name="Nolan M."/>
            <person name="Ohm R."/>
            <person name="Pangilinan J."/>
            <person name="Park H.-J."/>
            <person name="Ramirez L."/>
            <person name="Alfaro M."/>
            <person name="Sun H."/>
            <person name="Tritt A."/>
            <person name="Yoshinaga Y."/>
            <person name="Zwiers L.-H."/>
            <person name="Turgeon B."/>
            <person name="Goodwin S."/>
            <person name="Spatafora J."/>
            <person name="Crous P."/>
            <person name="Grigoriev I."/>
        </authorList>
    </citation>
    <scope>NUCLEOTIDE SEQUENCE</scope>
    <source>
        <strain evidence="1">CBS 161.51</strain>
    </source>
</reference>
<dbReference type="AlphaFoldDB" id="A0A6A5T1V4"/>
<gene>
    <name evidence="1" type="ORF">EJ02DRAFT_419332</name>
</gene>
<sequence>MAVPEETPTELEFELPRLVGVTSANEVIAGVVVIIVSVEISVLKLLEIEGAVTFPKDALRITEELRTVTELENKLPVMNEDGDIGNEEFSAAEGLVTGIELAVVLDELTVDKEEVGSPMLGDKDPFALGVIVLNTIEGLRLKTLLGSALDELDDGVELKIGFKLSEDIIVGSRPDVNVVEEVADELATVLEELRTEVGKLKLPEKVLARLSNPVLDGSIDGDEVGVMLKIADEGVKPNDVRRPVGASIELFSREIVELRDTLGTGNELLEFAEDDMREDPIVEEGIAGGEPLELVSREDNEGRTPFDIVGKLELAASEGVELGNEPEIGTNIDETNVMVVVNPESLRVSVMVTAVDTLDTDGVPDPAVGFGNEIVEPPLVGAEKLGENMGDPVKEDKLGAMNDGTMVVSAVEMTVVGCPFESVVVAVIKTLEMVGIAGLEDTPDGEGNSVVIEPPGRVLINVVKTLEMLGRPAPDVDSGGTPPSTFVDDVLMVMVSDPPGIVLVSMIGMPKAVVVAEPEGTAEGSPLSAVVEVLVSMVVGIPESVLVNIVVDPPGIMLVIVINTLEIVPDPGASGRLGDTTGKAPVIEDEERAAALLRLPGSPGMADNVLAPVLDGTVGKPGVRRG</sequence>
<organism evidence="1 2">
    <name type="scientific">Clathrospora elynae</name>
    <dbReference type="NCBI Taxonomy" id="706981"/>
    <lineage>
        <taxon>Eukaryota</taxon>
        <taxon>Fungi</taxon>
        <taxon>Dikarya</taxon>
        <taxon>Ascomycota</taxon>
        <taxon>Pezizomycotina</taxon>
        <taxon>Dothideomycetes</taxon>
        <taxon>Pleosporomycetidae</taxon>
        <taxon>Pleosporales</taxon>
        <taxon>Diademaceae</taxon>
        <taxon>Clathrospora</taxon>
    </lineage>
</organism>
<proteinExistence type="predicted"/>
<name>A0A6A5T1V4_9PLEO</name>
<accession>A0A6A5T1V4</accession>
<dbReference type="Proteomes" id="UP000800038">
    <property type="component" value="Unassembled WGS sequence"/>
</dbReference>
<protein>
    <submittedName>
        <fullName evidence="1">Uncharacterized protein</fullName>
    </submittedName>
</protein>
<evidence type="ECO:0000313" key="2">
    <source>
        <dbReference type="Proteomes" id="UP000800038"/>
    </source>
</evidence>
<dbReference type="EMBL" id="ML976008">
    <property type="protein sequence ID" value="KAF1945659.1"/>
    <property type="molecule type" value="Genomic_DNA"/>
</dbReference>
<keyword evidence="2" id="KW-1185">Reference proteome</keyword>